<dbReference type="Pfam" id="PF18936">
    <property type="entry name" value="DUF5684"/>
    <property type="match status" value="1"/>
</dbReference>
<evidence type="ECO:0000256" key="4">
    <source>
        <dbReference type="ARBA" id="ARBA00019232"/>
    </source>
</evidence>
<dbReference type="Gene3D" id="2.10.109.10">
    <property type="entry name" value="Umud Fragment, subunit A"/>
    <property type="match status" value="2"/>
</dbReference>
<dbReference type="InterPro" id="IPR019533">
    <property type="entry name" value="Peptidase_S26"/>
</dbReference>
<evidence type="ECO:0000259" key="9">
    <source>
        <dbReference type="Pfam" id="PF10502"/>
    </source>
</evidence>
<name>A0A931GXC2_9BACT</name>
<dbReference type="Proteomes" id="UP000628448">
    <property type="component" value="Unassembled WGS sequence"/>
</dbReference>
<dbReference type="GO" id="GO:0004252">
    <property type="term" value="F:serine-type endopeptidase activity"/>
    <property type="evidence" value="ECO:0007669"/>
    <property type="project" value="InterPro"/>
</dbReference>
<dbReference type="GO" id="GO:0006465">
    <property type="term" value="P:signal peptide processing"/>
    <property type="evidence" value="ECO:0007669"/>
    <property type="project" value="InterPro"/>
</dbReference>
<dbReference type="RefSeq" id="WP_196991856.1">
    <property type="nucleotide sequence ID" value="NZ_JADWYR010000002.1"/>
</dbReference>
<dbReference type="InterPro" id="IPR000223">
    <property type="entry name" value="Pept_S26A_signal_pept_1"/>
</dbReference>
<evidence type="ECO:0000256" key="5">
    <source>
        <dbReference type="ARBA" id="ARBA00022801"/>
    </source>
</evidence>
<keyword evidence="5" id="KW-0378">Hydrolase</keyword>
<feature type="domain" description="Peptidase S26" evidence="9">
    <location>
        <begin position="447"/>
        <end position="495"/>
    </location>
</feature>
<dbReference type="InterPro" id="IPR043739">
    <property type="entry name" value="DUF5684"/>
</dbReference>
<evidence type="ECO:0000256" key="8">
    <source>
        <dbReference type="SAM" id="Phobius"/>
    </source>
</evidence>
<feature type="domain" description="Peptidase S26" evidence="9">
    <location>
        <begin position="121"/>
        <end position="302"/>
    </location>
</feature>
<dbReference type="Pfam" id="PF10502">
    <property type="entry name" value="Peptidase_S26"/>
    <property type="match status" value="2"/>
</dbReference>
<keyword evidence="8" id="KW-1133">Transmembrane helix</keyword>
<evidence type="ECO:0000256" key="7">
    <source>
        <dbReference type="PIRSR" id="PIRSR600223-1"/>
    </source>
</evidence>
<dbReference type="PANTHER" id="PTHR43390">
    <property type="entry name" value="SIGNAL PEPTIDASE I"/>
    <property type="match status" value="1"/>
</dbReference>
<evidence type="ECO:0000313" key="10">
    <source>
        <dbReference type="EMBL" id="MBG9377788.1"/>
    </source>
</evidence>
<dbReference type="GO" id="GO:0016020">
    <property type="term" value="C:membrane"/>
    <property type="evidence" value="ECO:0007669"/>
    <property type="project" value="InterPro"/>
</dbReference>
<evidence type="ECO:0000256" key="1">
    <source>
        <dbReference type="ARBA" id="ARBA00000677"/>
    </source>
</evidence>
<feature type="transmembrane region" description="Helical" evidence="8">
    <location>
        <begin position="84"/>
        <end position="101"/>
    </location>
</feature>
<evidence type="ECO:0000313" key="11">
    <source>
        <dbReference type="Proteomes" id="UP000628448"/>
    </source>
</evidence>
<dbReference type="AlphaFoldDB" id="A0A931GXC2"/>
<keyword evidence="11" id="KW-1185">Reference proteome</keyword>
<feature type="transmembrane region" description="Helical" evidence="8">
    <location>
        <begin position="122"/>
        <end position="142"/>
    </location>
</feature>
<dbReference type="InterPro" id="IPR036286">
    <property type="entry name" value="LexA/Signal_pep-like_sf"/>
</dbReference>
<dbReference type="GO" id="GO:0009003">
    <property type="term" value="F:signal peptidase activity"/>
    <property type="evidence" value="ECO:0007669"/>
    <property type="project" value="UniProtKB-EC"/>
</dbReference>
<evidence type="ECO:0000256" key="3">
    <source>
        <dbReference type="ARBA" id="ARBA00013208"/>
    </source>
</evidence>
<dbReference type="PRINTS" id="PR00727">
    <property type="entry name" value="LEADERPTASE"/>
</dbReference>
<organism evidence="10 11">
    <name type="scientific">Panacibacter microcysteis</name>
    <dbReference type="NCBI Taxonomy" id="2793269"/>
    <lineage>
        <taxon>Bacteria</taxon>
        <taxon>Pseudomonadati</taxon>
        <taxon>Bacteroidota</taxon>
        <taxon>Chitinophagia</taxon>
        <taxon>Chitinophagales</taxon>
        <taxon>Chitinophagaceae</taxon>
        <taxon>Panacibacter</taxon>
    </lineage>
</organism>
<comment type="catalytic activity">
    <reaction evidence="1">
        <text>Cleavage of hydrophobic, N-terminal signal or leader sequences from secreted and periplasmic proteins.</text>
        <dbReference type="EC" id="3.4.21.89"/>
    </reaction>
</comment>
<dbReference type="SUPFAM" id="SSF51306">
    <property type="entry name" value="LexA/Signal peptidase"/>
    <property type="match status" value="1"/>
</dbReference>
<evidence type="ECO:0000256" key="2">
    <source>
        <dbReference type="ARBA" id="ARBA00009370"/>
    </source>
</evidence>
<feature type="active site" evidence="7">
    <location>
        <position position="277"/>
    </location>
</feature>
<sequence>MGWIIFIIGAIGWHIGLYGMFKKSGIDPVKAFIPFYNTWLIVEKCGISRLWFWLQLIPIAGQFITIWIIIIYTMHFGRFGVGDHAAAVFVPFIYLPYLGFSKDVRWGGDKVMKTYRKSAAREWIDAAVFAVVAATLIRTFIFEAYTIPTGSMERTLLINDFLFVNKLSYGPRLPQTPLSFPFVHNTLPAMPTTPSYLKWIQVPYTRLGGLGEIKRNDVVVFNFPAGDTIINLESFGSKNPYYDVLRKEFNGNRDQLMSQYGDHILVHPMDKTDNYIKRCVGVPGDDLQIKDGILYVNNEKAFVAPDSQIDYEVETNGTPFSQDFLENELGYKIISENGNVYEQNGDYNEIPQSNIVLLNLTPGKVDIVKKQPNVKSVKMFLNTQPDPMDIFPYDKYHAWSVDSFGPLHIPKKGETVALAQDNIDIYRRIITVYEHNTLEVSNGKYIINGKETPSYTFKYNYYWMMGDNRHRSQDSRFWGFVPETHVVGKASLIWFSYADGPRWNRFFRSIK</sequence>
<accession>A0A931GXC2</accession>
<comment type="caution">
    <text evidence="10">The sequence shown here is derived from an EMBL/GenBank/DDBJ whole genome shotgun (WGS) entry which is preliminary data.</text>
</comment>
<dbReference type="PANTHER" id="PTHR43390:SF1">
    <property type="entry name" value="CHLOROPLAST PROCESSING PEPTIDASE"/>
    <property type="match status" value="1"/>
</dbReference>
<protein>
    <recommendedName>
        <fullName evidence="4">Signal peptidase I</fullName>
        <ecNumber evidence="3">3.4.21.89</ecNumber>
    </recommendedName>
    <alternativeName>
        <fullName evidence="6">Leader peptidase I</fullName>
    </alternativeName>
</protein>
<gene>
    <name evidence="10" type="ORF">I5907_16220</name>
</gene>
<dbReference type="EC" id="3.4.21.89" evidence="3"/>
<dbReference type="EMBL" id="JADWYR010000002">
    <property type="protein sequence ID" value="MBG9377788.1"/>
    <property type="molecule type" value="Genomic_DNA"/>
</dbReference>
<dbReference type="InterPro" id="IPR019758">
    <property type="entry name" value="Pept_S26A_signal_pept_1_CS"/>
</dbReference>
<feature type="transmembrane region" description="Helical" evidence="8">
    <location>
        <begin position="50"/>
        <end position="72"/>
    </location>
</feature>
<keyword evidence="8" id="KW-0472">Membrane</keyword>
<evidence type="ECO:0000256" key="6">
    <source>
        <dbReference type="ARBA" id="ARBA00029906"/>
    </source>
</evidence>
<reference evidence="10" key="1">
    <citation type="submission" date="2020-11" db="EMBL/GenBank/DDBJ databases">
        <title>Bacterial whole genome sequence for Panacibacter sp. DH6.</title>
        <authorList>
            <person name="Le V."/>
            <person name="Ko S."/>
            <person name="Ahn C.-Y."/>
            <person name="Oh H.-M."/>
        </authorList>
    </citation>
    <scope>NUCLEOTIDE SEQUENCE</scope>
    <source>
        <strain evidence="10">DH6</strain>
    </source>
</reference>
<proteinExistence type="inferred from homology"/>
<keyword evidence="8" id="KW-0812">Transmembrane</keyword>
<dbReference type="PROSITE" id="PS00761">
    <property type="entry name" value="SPASE_I_3"/>
    <property type="match status" value="1"/>
</dbReference>
<dbReference type="CDD" id="cd06530">
    <property type="entry name" value="S26_SPase_I"/>
    <property type="match status" value="2"/>
</dbReference>
<feature type="active site" evidence="7">
    <location>
        <position position="151"/>
    </location>
</feature>
<comment type="similarity">
    <text evidence="2">Belongs to the peptidase S26 family.</text>
</comment>